<evidence type="ECO:0008006" key="5">
    <source>
        <dbReference type="Google" id="ProtNLM"/>
    </source>
</evidence>
<dbReference type="PANTHER" id="PTHR47926:SF382">
    <property type="entry name" value="PENTACOTRIPEPTIDE-REPEAT REGION OF PRORP DOMAIN-CONTAINING PROTEIN"/>
    <property type="match status" value="1"/>
</dbReference>
<evidence type="ECO:0000313" key="3">
    <source>
        <dbReference type="EMBL" id="KAH7301860.1"/>
    </source>
</evidence>
<dbReference type="InterPro" id="IPR002885">
    <property type="entry name" value="PPR_rpt"/>
</dbReference>
<dbReference type="FunFam" id="1.25.40.10:FF:000073">
    <property type="entry name" value="Pentatricopeptide repeat-containing protein chloroplastic"/>
    <property type="match status" value="1"/>
</dbReference>
<dbReference type="Pfam" id="PF01535">
    <property type="entry name" value="PPR"/>
    <property type="match status" value="3"/>
</dbReference>
<evidence type="ECO:0000256" key="1">
    <source>
        <dbReference type="ARBA" id="ARBA00022737"/>
    </source>
</evidence>
<dbReference type="AlphaFoldDB" id="A0A8T2RZG2"/>
<dbReference type="FunFam" id="1.25.40.10:FF:000031">
    <property type="entry name" value="Pentatricopeptide repeat-containing protein mitochondrial"/>
    <property type="match status" value="1"/>
</dbReference>
<organism evidence="3 4">
    <name type="scientific">Ceratopteris richardii</name>
    <name type="common">Triangle waterfern</name>
    <dbReference type="NCBI Taxonomy" id="49495"/>
    <lineage>
        <taxon>Eukaryota</taxon>
        <taxon>Viridiplantae</taxon>
        <taxon>Streptophyta</taxon>
        <taxon>Embryophyta</taxon>
        <taxon>Tracheophyta</taxon>
        <taxon>Polypodiopsida</taxon>
        <taxon>Polypodiidae</taxon>
        <taxon>Polypodiales</taxon>
        <taxon>Pteridineae</taxon>
        <taxon>Pteridaceae</taxon>
        <taxon>Parkerioideae</taxon>
        <taxon>Ceratopteris</taxon>
    </lineage>
</organism>
<feature type="repeat" description="PPR" evidence="2">
    <location>
        <begin position="616"/>
        <end position="650"/>
    </location>
</feature>
<evidence type="ECO:0000256" key="2">
    <source>
        <dbReference type="PROSITE-ProRule" id="PRU00708"/>
    </source>
</evidence>
<dbReference type="GO" id="GO:0009451">
    <property type="term" value="P:RNA modification"/>
    <property type="evidence" value="ECO:0007669"/>
    <property type="project" value="InterPro"/>
</dbReference>
<dbReference type="FunFam" id="1.25.40.10:FF:000285">
    <property type="entry name" value="Pentatricopeptide repeat-containing protein, chloroplastic"/>
    <property type="match status" value="1"/>
</dbReference>
<dbReference type="PANTHER" id="PTHR47926">
    <property type="entry name" value="PENTATRICOPEPTIDE REPEAT-CONTAINING PROTEIN"/>
    <property type="match status" value="1"/>
</dbReference>
<keyword evidence="4" id="KW-1185">Reference proteome</keyword>
<dbReference type="Pfam" id="PF20431">
    <property type="entry name" value="E_motif"/>
    <property type="match status" value="1"/>
</dbReference>
<feature type="repeat" description="PPR" evidence="2">
    <location>
        <begin position="480"/>
        <end position="514"/>
    </location>
</feature>
<accession>A0A8T2RZG2</accession>
<dbReference type="InterPro" id="IPR011990">
    <property type="entry name" value="TPR-like_helical_dom_sf"/>
</dbReference>
<feature type="repeat" description="PPR" evidence="2">
    <location>
        <begin position="581"/>
        <end position="615"/>
    </location>
</feature>
<name>A0A8T2RZG2_CERRI</name>
<evidence type="ECO:0000313" key="4">
    <source>
        <dbReference type="Proteomes" id="UP000825935"/>
    </source>
</evidence>
<keyword evidence="1" id="KW-0677">Repeat</keyword>
<dbReference type="Pfam" id="PF13041">
    <property type="entry name" value="PPR_2"/>
    <property type="match status" value="4"/>
</dbReference>
<dbReference type="EMBL" id="CM035428">
    <property type="protein sequence ID" value="KAH7301860.1"/>
    <property type="molecule type" value="Genomic_DNA"/>
</dbReference>
<gene>
    <name evidence="3" type="ORF">KP509_23G046500</name>
</gene>
<dbReference type="Gene3D" id="1.25.40.10">
    <property type="entry name" value="Tetratricopeptide repeat domain"/>
    <property type="match status" value="6"/>
</dbReference>
<dbReference type="NCBIfam" id="TIGR00756">
    <property type="entry name" value="PPR"/>
    <property type="match status" value="4"/>
</dbReference>
<protein>
    <recommendedName>
        <fullName evidence="5">Pentatricopeptide repeat-containing protein</fullName>
    </recommendedName>
</protein>
<dbReference type="FunFam" id="1.25.40.10:FF:000158">
    <property type="entry name" value="pentatricopeptide repeat-containing protein At2g33680"/>
    <property type="match status" value="1"/>
</dbReference>
<dbReference type="GO" id="GO:0003723">
    <property type="term" value="F:RNA binding"/>
    <property type="evidence" value="ECO:0007669"/>
    <property type="project" value="InterPro"/>
</dbReference>
<dbReference type="Proteomes" id="UP000825935">
    <property type="component" value="Chromosome 23"/>
</dbReference>
<reference evidence="3 4" key="1">
    <citation type="submission" date="2021-08" db="EMBL/GenBank/DDBJ databases">
        <title>WGS assembly of Ceratopteris richardii.</title>
        <authorList>
            <person name="Marchant D.B."/>
            <person name="Chen G."/>
            <person name="Jenkins J."/>
            <person name="Shu S."/>
            <person name="Leebens-Mack J."/>
            <person name="Grimwood J."/>
            <person name="Schmutz J."/>
            <person name="Soltis P."/>
            <person name="Soltis D."/>
            <person name="Chen Z.-H."/>
        </authorList>
    </citation>
    <scope>NUCLEOTIDE SEQUENCE [LARGE SCALE GENOMIC DNA]</scope>
    <source>
        <strain evidence="3">Whitten #5841</strain>
        <tissue evidence="3">Leaf</tissue>
    </source>
</reference>
<proteinExistence type="predicted"/>
<dbReference type="InterPro" id="IPR046960">
    <property type="entry name" value="PPR_At4g14850-like_plant"/>
</dbReference>
<dbReference type="InterPro" id="IPR046848">
    <property type="entry name" value="E_motif"/>
</dbReference>
<comment type="caution">
    <text evidence="3">The sequence shown here is derived from an EMBL/GenBank/DDBJ whole genome shotgun (WGS) entry which is preliminary data.</text>
</comment>
<dbReference type="OrthoDB" id="1859983at2759"/>
<feature type="repeat" description="PPR" evidence="2">
    <location>
        <begin position="278"/>
        <end position="312"/>
    </location>
</feature>
<feature type="repeat" description="PPR" evidence="2">
    <location>
        <begin position="379"/>
        <end position="413"/>
    </location>
</feature>
<dbReference type="GO" id="GO:0048731">
    <property type="term" value="P:system development"/>
    <property type="evidence" value="ECO:0007669"/>
    <property type="project" value="UniProtKB-ARBA"/>
</dbReference>
<feature type="repeat" description="PPR" evidence="2">
    <location>
        <begin position="177"/>
        <end position="211"/>
    </location>
</feature>
<sequence>MLEVAQPVSGFALSAALKDCVKKGALKEGRILHDHAVRSGNDANAVVGTSIVDMYARCGSFEEASRSFNTFPYRDVVSWNAFMSACIEHESNVLALECFRNMQTDASLSPNKISFMLAVRACGAQDDTWHGRLIHKHIIMSSMIIDETCGSSLIDMYAKCGDLDDAYRLFRDLPYKNVFSWGALMSGYVQHGRNSVALDLFKDMENEGVWPTPPIFSCLLKACGSIRALWKGKLVHSQIVQHGLASDPITNNALIDMYAKCGEFTAANKVLCMVPVQNERSYGAIIGGYIQQGHPSSALHLFVEMQTRGLNPNQVIYSSVLIACSHLRDSDKGRLLHHCILADSMESSETVSQSLVSMYSSFGSLAEARKVYGNIRGFNQSACDAMIAGYIKHEENELAIKFFQKIQYQGIKPSETMFSCALKACGGIRDLIRGRSVHAHIVIDLFKPDVVIINSIIDMYLSCGSLKEAKRAFETSRDCDVVSWNSLLGGYIEYGLISSALDLFNKMYKSDIKPDRVTFLCILKACNNIGALREGRIMYNQIVEGSFESDIAVKISLVSMFARCGSLQEARKLVLATAQSEPGAWAALIAGYAQGGECKLARDCFYEMVEHGVNPDIAAFTVILTSCCHAGDVDEGYWFFNAMKDYSLVPRIEHFNCLIDLLGRTGRLNEARGLFDIMPSFPDVMGWMSLLTACKRYGDAELGRKCVEEILRIDPENSAVFTLMSDTYAGHYRWEDACGLEKLRSYANAWKKPAVAWIQIEDQLHEFTIEEGNRDQDYPFEQRLKSLKWQMEDAGYVPNVDIMLGEKSINVSEISRGRDKRCSSEVANCMGNNDDANSKKLLVGFDSLRPFKGASVRLIKVIGLSGTERFQTSSTSKYIKKEIIIRQFLSINTLTFDRLHENPLISHISINDMDGTFMFLYSIKRESFNFTYLMRLFQDGQSC</sequence>
<dbReference type="PROSITE" id="PS51375">
    <property type="entry name" value="PPR"/>
    <property type="match status" value="6"/>
</dbReference>